<name>A0A6A6F971_9PEZI</name>
<keyword evidence="2" id="KW-1185">Reference proteome</keyword>
<evidence type="ECO:0000313" key="2">
    <source>
        <dbReference type="Proteomes" id="UP000799539"/>
    </source>
</evidence>
<evidence type="ECO:0000313" key="1">
    <source>
        <dbReference type="EMBL" id="KAF2209937.1"/>
    </source>
</evidence>
<accession>A0A6A6F971</accession>
<reference evidence="1" key="1">
    <citation type="journal article" date="2020" name="Stud. Mycol.">
        <title>101 Dothideomycetes genomes: a test case for predicting lifestyles and emergence of pathogens.</title>
        <authorList>
            <person name="Haridas S."/>
            <person name="Albert R."/>
            <person name="Binder M."/>
            <person name="Bloem J."/>
            <person name="Labutti K."/>
            <person name="Salamov A."/>
            <person name="Andreopoulos B."/>
            <person name="Baker S."/>
            <person name="Barry K."/>
            <person name="Bills G."/>
            <person name="Bluhm B."/>
            <person name="Cannon C."/>
            <person name="Castanera R."/>
            <person name="Culley D."/>
            <person name="Daum C."/>
            <person name="Ezra D."/>
            <person name="Gonzalez J."/>
            <person name="Henrissat B."/>
            <person name="Kuo A."/>
            <person name="Liang C."/>
            <person name="Lipzen A."/>
            <person name="Lutzoni F."/>
            <person name="Magnuson J."/>
            <person name="Mondo S."/>
            <person name="Nolan M."/>
            <person name="Ohm R."/>
            <person name="Pangilinan J."/>
            <person name="Park H.-J."/>
            <person name="Ramirez L."/>
            <person name="Alfaro M."/>
            <person name="Sun H."/>
            <person name="Tritt A."/>
            <person name="Yoshinaga Y."/>
            <person name="Zwiers L.-H."/>
            <person name="Turgeon B."/>
            <person name="Goodwin S."/>
            <person name="Spatafora J."/>
            <person name="Crous P."/>
            <person name="Grigoriev I."/>
        </authorList>
    </citation>
    <scope>NUCLEOTIDE SEQUENCE</scope>
    <source>
        <strain evidence="1">SCOH1-5</strain>
    </source>
</reference>
<dbReference type="EMBL" id="ML992684">
    <property type="protein sequence ID" value="KAF2209937.1"/>
    <property type="molecule type" value="Genomic_DNA"/>
</dbReference>
<gene>
    <name evidence="1" type="ORF">CERZMDRAFT_86578</name>
</gene>
<protein>
    <submittedName>
        <fullName evidence="1">Uncharacterized protein</fullName>
    </submittedName>
</protein>
<organism evidence="1 2">
    <name type="scientific">Cercospora zeae-maydis SCOH1-5</name>
    <dbReference type="NCBI Taxonomy" id="717836"/>
    <lineage>
        <taxon>Eukaryota</taxon>
        <taxon>Fungi</taxon>
        <taxon>Dikarya</taxon>
        <taxon>Ascomycota</taxon>
        <taxon>Pezizomycotina</taxon>
        <taxon>Dothideomycetes</taxon>
        <taxon>Dothideomycetidae</taxon>
        <taxon>Mycosphaerellales</taxon>
        <taxon>Mycosphaerellaceae</taxon>
        <taxon>Cercospora</taxon>
    </lineage>
</organism>
<dbReference type="Proteomes" id="UP000799539">
    <property type="component" value="Unassembled WGS sequence"/>
</dbReference>
<dbReference type="AlphaFoldDB" id="A0A6A6F971"/>
<sequence length="113" mass="12257">MVNRRLVSLERFVVSESRESMQVLPNHSADPDDSIQTSRSEISALLAQPFPQSEDPLISGTSAASSDRPWRMNVEATLAMLLTVEGCSSPKISASSQDIAFGRHREGLQAATV</sequence>
<proteinExistence type="predicted"/>